<protein>
    <recommendedName>
        <fullName evidence="8">WRKY domain-containing protein</fullName>
    </recommendedName>
</protein>
<evidence type="ECO:0000256" key="2">
    <source>
        <dbReference type="ARBA" id="ARBA00022737"/>
    </source>
</evidence>
<dbReference type="SUPFAM" id="SSF118290">
    <property type="entry name" value="WRKY DNA-binding domain"/>
    <property type="match status" value="1"/>
</dbReference>
<evidence type="ECO:0000256" key="6">
    <source>
        <dbReference type="ARBA" id="ARBA00023242"/>
    </source>
</evidence>
<feature type="compositionally biased region" description="Pro residues" evidence="7">
    <location>
        <begin position="153"/>
        <end position="165"/>
    </location>
</feature>
<dbReference type="PANTHER" id="PTHR31221">
    <property type="entry name" value="WRKY TRANSCRIPTION FACTOR PROTEIN 1-RELATED"/>
    <property type="match status" value="1"/>
</dbReference>
<accession>A0A7I8IGB8</accession>
<evidence type="ECO:0000256" key="1">
    <source>
        <dbReference type="ARBA" id="ARBA00004123"/>
    </source>
</evidence>
<keyword evidence="2" id="KW-0677">Repeat</keyword>
<name>A0A7I8IGB8_SPIIN</name>
<keyword evidence="4" id="KW-0238">DNA-binding</keyword>
<keyword evidence="5" id="KW-0804">Transcription</keyword>
<evidence type="ECO:0000256" key="3">
    <source>
        <dbReference type="ARBA" id="ARBA00023015"/>
    </source>
</evidence>
<dbReference type="PANTHER" id="PTHR31221:SF360">
    <property type="entry name" value="WRKY DOMAIN-CONTAINING PROTEIN"/>
    <property type="match status" value="1"/>
</dbReference>
<keyword evidence="3" id="KW-0805">Transcription regulation</keyword>
<feature type="region of interest" description="Disordered" evidence="7">
    <location>
        <begin position="15"/>
        <end position="86"/>
    </location>
</feature>
<evidence type="ECO:0000256" key="4">
    <source>
        <dbReference type="ARBA" id="ARBA00023125"/>
    </source>
</evidence>
<evidence type="ECO:0000259" key="8">
    <source>
        <dbReference type="PROSITE" id="PS50811"/>
    </source>
</evidence>
<proteinExistence type="predicted"/>
<organism evidence="9">
    <name type="scientific">Spirodela intermedia</name>
    <name type="common">Intermediate duckweed</name>
    <dbReference type="NCBI Taxonomy" id="51605"/>
    <lineage>
        <taxon>Eukaryota</taxon>
        <taxon>Viridiplantae</taxon>
        <taxon>Streptophyta</taxon>
        <taxon>Embryophyta</taxon>
        <taxon>Tracheophyta</taxon>
        <taxon>Spermatophyta</taxon>
        <taxon>Magnoliopsida</taxon>
        <taxon>Liliopsida</taxon>
        <taxon>Araceae</taxon>
        <taxon>Lemnoideae</taxon>
        <taxon>Spirodela</taxon>
    </lineage>
</organism>
<dbReference type="FunFam" id="2.20.25.80:FF:000006">
    <property type="entry name" value="WRKY transcription factor"/>
    <property type="match status" value="1"/>
</dbReference>
<dbReference type="GO" id="GO:0043565">
    <property type="term" value="F:sequence-specific DNA binding"/>
    <property type="evidence" value="ECO:0007669"/>
    <property type="project" value="InterPro"/>
</dbReference>
<dbReference type="EMBL" id="CACRZD030000003">
    <property type="protein sequence ID" value="CAA6656919.1"/>
    <property type="molecule type" value="Genomic_DNA"/>
</dbReference>
<dbReference type="AlphaFoldDB" id="A0A7I8IGB8"/>
<dbReference type="InterPro" id="IPR003657">
    <property type="entry name" value="WRKY_dom"/>
</dbReference>
<reference evidence="9 10" key="1">
    <citation type="submission" date="2019-12" db="EMBL/GenBank/DDBJ databases">
        <authorList>
            <person name="Scholz U."/>
            <person name="Mascher M."/>
            <person name="Fiebig A."/>
        </authorList>
    </citation>
    <scope>NUCLEOTIDE SEQUENCE</scope>
</reference>
<dbReference type="Gene3D" id="2.20.25.80">
    <property type="entry name" value="WRKY domain"/>
    <property type="match status" value="1"/>
</dbReference>
<evidence type="ECO:0000313" key="9">
    <source>
        <dbReference type="EMBL" id="CAA2617221.1"/>
    </source>
</evidence>
<dbReference type="InterPro" id="IPR036576">
    <property type="entry name" value="WRKY_dom_sf"/>
</dbReference>
<dbReference type="GO" id="GO:0005634">
    <property type="term" value="C:nucleus"/>
    <property type="evidence" value="ECO:0007669"/>
    <property type="project" value="UniProtKB-SubCell"/>
</dbReference>
<dbReference type="SMART" id="SM00774">
    <property type="entry name" value="WRKY"/>
    <property type="match status" value="1"/>
</dbReference>
<dbReference type="PROSITE" id="PS50811">
    <property type="entry name" value="WRKY"/>
    <property type="match status" value="1"/>
</dbReference>
<dbReference type="Proteomes" id="UP001189122">
    <property type="component" value="Unassembled WGS sequence"/>
</dbReference>
<evidence type="ECO:0000313" key="10">
    <source>
        <dbReference type="Proteomes" id="UP001189122"/>
    </source>
</evidence>
<feature type="region of interest" description="Disordered" evidence="7">
    <location>
        <begin position="131"/>
        <end position="165"/>
    </location>
</feature>
<evidence type="ECO:0000256" key="7">
    <source>
        <dbReference type="SAM" id="MobiDB-lite"/>
    </source>
</evidence>
<keyword evidence="10" id="KW-1185">Reference proteome</keyword>
<dbReference type="Pfam" id="PF03106">
    <property type="entry name" value="WRKY"/>
    <property type="match status" value="1"/>
</dbReference>
<comment type="subcellular location">
    <subcellularLocation>
        <location evidence="1">Nucleus</location>
    </subcellularLocation>
</comment>
<dbReference type="InterPro" id="IPR044810">
    <property type="entry name" value="WRKY_plant"/>
</dbReference>
<gene>
    <name evidence="9" type="ORF">SI7747_03003390</name>
</gene>
<dbReference type="EMBL" id="LR743590">
    <property type="protein sequence ID" value="CAA2617221.1"/>
    <property type="molecule type" value="Genomic_DNA"/>
</dbReference>
<sequence length="165" mass="17457">MVPISLFLPRRQILASPTTGSFPAGSFDGKPAPSAGHPPEVVKEEDGGASSDFSFQTGFAEIPPSGESSGGGATGGTQKADDGFNWRKYGQKVVKGSENPRSYYKCTHPNCPTKKQVETTLEGQITEIVYKGVHNHPKPQSTRRSSSSLLAPAPAPAPLERPIPP</sequence>
<evidence type="ECO:0000256" key="5">
    <source>
        <dbReference type="ARBA" id="ARBA00023163"/>
    </source>
</evidence>
<dbReference type="GO" id="GO:0003700">
    <property type="term" value="F:DNA-binding transcription factor activity"/>
    <property type="evidence" value="ECO:0007669"/>
    <property type="project" value="InterPro"/>
</dbReference>
<keyword evidence="6" id="KW-0539">Nucleus</keyword>
<feature type="domain" description="WRKY" evidence="8">
    <location>
        <begin position="81"/>
        <end position="139"/>
    </location>
</feature>